<comment type="subcellular location">
    <subcellularLocation>
        <location evidence="1">Membrane</location>
        <topology evidence="1">Multi-pass membrane protein</topology>
    </subcellularLocation>
</comment>
<comment type="similarity">
    <text evidence="2">Belongs to the ABC transporter superfamily. ABCC family. Conjugate transporter (TC 3.A.1.208) subfamily.</text>
</comment>
<dbReference type="InterPro" id="IPR050173">
    <property type="entry name" value="ABC_transporter_C-like"/>
</dbReference>
<accession>A0A0G4NQA3</accession>
<dbReference type="PANTHER" id="PTHR24223:SF456">
    <property type="entry name" value="MULTIDRUG RESISTANCE-ASSOCIATED PROTEIN LETHAL(2)03659"/>
    <property type="match status" value="1"/>
</dbReference>
<gene>
    <name evidence="8" type="ORF">BN1723_020632</name>
</gene>
<protein>
    <submittedName>
        <fullName evidence="8">Uncharacterized protein</fullName>
    </submittedName>
</protein>
<name>A0A0G4NQA3_VERLO</name>
<evidence type="ECO:0000313" key="9">
    <source>
        <dbReference type="Proteomes" id="UP000045706"/>
    </source>
</evidence>
<evidence type="ECO:0000256" key="3">
    <source>
        <dbReference type="ARBA" id="ARBA00022692"/>
    </source>
</evidence>
<evidence type="ECO:0000313" key="8">
    <source>
        <dbReference type="EMBL" id="CRK48678.1"/>
    </source>
</evidence>
<dbReference type="GO" id="GO:0042626">
    <property type="term" value="F:ATPase-coupled transmembrane transporter activity"/>
    <property type="evidence" value="ECO:0007669"/>
    <property type="project" value="TreeGrafter"/>
</dbReference>
<dbReference type="SUPFAM" id="SSF90123">
    <property type="entry name" value="ABC transporter transmembrane region"/>
    <property type="match status" value="1"/>
</dbReference>
<evidence type="ECO:0000256" key="7">
    <source>
        <dbReference type="ARBA" id="ARBA00023136"/>
    </source>
</evidence>
<evidence type="ECO:0000256" key="1">
    <source>
        <dbReference type="ARBA" id="ARBA00004141"/>
    </source>
</evidence>
<feature type="non-terminal residue" evidence="8">
    <location>
        <position position="64"/>
    </location>
</feature>
<organism evidence="8 9">
    <name type="scientific">Verticillium longisporum</name>
    <name type="common">Verticillium dahliae var. longisporum</name>
    <dbReference type="NCBI Taxonomy" id="100787"/>
    <lineage>
        <taxon>Eukaryota</taxon>
        <taxon>Fungi</taxon>
        <taxon>Dikarya</taxon>
        <taxon>Ascomycota</taxon>
        <taxon>Pezizomycotina</taxon>
        <taxon>Sordariomycetes</taxon>
        <taxon>Hypocreomycetidae</taxon>
        <taxon>Glomerellales</taxon>
        <taxon>Plectosphaerellaceae</taxon>
        <taxon>Verticillium</taxon>
    </lineage>
</organism>
<dbReference type="GO" id="GO:0005524">
    <property type="term" value="F:ATP binding"/>
    <property type="evidence" value="ECO:0007669"/>
    <property type="project" value="UniProtKB-KW"/>
</dbReference>
<evidence type="ECO:0000256" key="5">
    <source>
        <dbReference type="ARBA" id="ARBA00022840"/>
    </source>
</evidence>
<dbReference type="EMBL" id="CVQI01037812">
    <property type="protein sequence ID" value="CRK48678.1"/>
    <property type="molecule type" value="Genomic_DNA"/>
</dbReference>
<dbReference type="GO" id="GO:0016020">
    <property type="term" value="C:membrane"/>
    <property type="evidence" value="ECO:0007669"/>
    <property type="project" value="UniProtKB-SubCell"/>
</dbReference>
<dbReference type="AlphaFoldDB" id="A0A0G4NQA3"/>
<dbReference type="Gene3D" id="1.20.1560.10">
    <property type="entry name" value="ABC transporter type 1, transmembrane domain"/>
    <property type="match status" value="1"/>
</dbReference>
<keyword evidence="7" id="KW-0472">Membrane</keyword>
<feature type="non-terminal residue" evidence="8">
    <location>
        <position position="1"/>
    </location>
</feature>
<dbReference type="Proteomes" id="UP000045706">
    <property type="component" value="Unassembled WGS sequence"/>
</dbReference>
<keyword evidence="4" id="KW-0547">Nucleotide-binding</keyword>
<keyword evidence="5" id="KW-0067">ATP-binding</keyword>
<dbReference type="InterPro" id="IPR036640">
    <property type="entry name" value="ABC1_TM_sf"/>
</dbReference>
<reference evidence="9" key="1">
    <citation type="submission" date="2015-05" db="EMBL/GenBank/DDBJ databases">
        <authorList>
            <person name="Fogelqvist Johan"/>
        </authorList>
    </citation>
    <scope>NUCLEOTIDE SEQUENCE [LARGE SCALE GENOMIC DNA]</scope>
</reference>
<proteinExistence type="inferred from homology"/>
<keyword evidence="6" id="KW-1133">Transmembrane helix</keyword>
<evidence type="ECO:0000256" key="2">
    <source>
        <dbReference type="ARBA" id="ARBA00009726"/>
    </source>
</evidence>
<sequence length="64" mass="7593">KRLESTTKSPIFELFGSALTGVTTIRGFDKSHSYINALYTKLDDYDMATWHLWLFNRWMGWRMS</sequence>
<evidence type="ECO:0000256" key="6">
    <source>
        <dbReference type="ARBA" id="ARBA00022989"/>
    </source>
</evidence>
<evidence type="ECO:0000256" key="4">
    <source>
        <dbReference type="ARBA" id="ARBA00022741"/>
    </source>
</evidence>
<keyword evidence="3" id="KW-0812">Transmembrane</keyword>
<dbReference type="PANTHER" id="PTHR24223">
    <property type="entry name" value="ATP-BINDING CASSETTE SUB-FAMILY C"/>
    <property type="match status" value="1"/>
</dbReference>